<organism evidence="6 7">
    <name type="scientific">Lactiplantibacillus daowaiensis</name>
    <dbReference type="NCBI Taxonomy" id="2559918"/>
    <lineage>
        <taxon>Bacteria</taxon>
        <taxon>Bacillati</taxon>
        <taxon>Bacillota</taxon>
        <taxon>Bacilli</taxon>
        <taxon>Lactobacillales</taxon>
        <taxon>Lactobacillaceae</taxon>
        <taxon>Lactiplantibacillus</taxon>
    </lineage>
</organism>
<feature type="transmembrane region" description="Helical" evidence="5">
    <location>
        <begin position="158"/>
        <end position="178"/>
    </location>
</feature>
<feature type="transmembrane region" description="Helical" evidence="5">
    <location>
        <begin position="6"/>
        <end position="26"/>
    </location>
</feature>
<sequence>MNYLLNNPFFGIGLSVLVYGIGEYLYHKTNRFVLFQPLFFGMLLGIGLLVLIASALQAPVQKVYQAYQVGGDWLFWFVAPATVSFAVPLYKRNDIFKKHWDVILIALFLGLLFSLFGIYAISQLMGLTDAALGAMLVQAATTAIALPVAEAVGGDQAIAAFAVILNSVLIYALGDHFIRWFKLHKNPLGAGLGFGIAGNAVGATKAIEVSEAAGATGAIAFVVAGILVNFMVPGFAQLVGLGG</sequence>
<evidence type="ECO:0000256" key="4">
    <source>
        <dbReference type="ARBA" id="ARBA00023136"/>
    </source>
</evidence>
<protein>
    <submittedName>
        <fullName evidence="6">LrgB family protein</fullName>
    </submittedName>
</protein>
<dbReference type="Proteomes" id="UP001596282">
    <property type="component" value="Unassembled WGS sequence"/>
</dbReference>
<name>A0ABW1S0R8_9LACO</name>
<feature type="transmembrane region" description="Helical" evidence="5">
    <location>
        <begin position="127"/>
        <end position="146"/>
    </location>
</feature>
<gene>
    <name evidence="6" type="ORF">ACFP5Y_08710</name>
</gene>
<keyword evidence="3 5" id="KW-1133">Transmembrane helix</keyword>
<comment type="subcellular location">
    <subcellularLocation>
        <location evidence="1">Membrane</location>
        <topology evidence="1">Multi-pass membrane protein</topology>
    </subcellularLocation>
</comment>
<dbReference type="PANTHER" id="PTHR30249">
    <property type="entry name" value="PUTATIVE SEROTONIN TRANSPORTER"/>
    <property type="match status" value="1"/>
</dbReference>
<keyword evidence="7" id="KW-1185">Reference proteome</keyword>
<dbReference type="RefSeq" id="WP_137629121.1">
    <property type="nucleotide sequence ID" value="NZ_BJDJ01000017.1"/>
</dbReference>
<accession>A0ABW1S0R8</accession>
<evidence type="ECO:0000256" key="5">
    <source>
        <dbReference type="SAM" id="Phobius"/>
    </source>
</evidence>
<evidence type="ECO:0000313" key="7">
    <source>
        <dbReference type="Proteomes" id="UP001596282"/>
    </source>
</evidence>
<evidence type="ECO:0000256" key="2">
    <source>
        <dbReference type="ARBA" id="ARBA00022692"/>
    </source>
</evidence>
<proteinExistence type="predicted"/>
<dbReference type="Pfam" id="PF04172">
    <property type="entry name" value="LrgB"/>
    <property type="match status" value="1"/>
</dbReference>
<feature type="transmembrane region" description="Helical" evidence="5">
    <location>
        <begin position="218"/>
        <end position="241"/>
    </location>
</feature>
<keyword evidence="4 5" id="KW-0472">Membrane</keyword>
<feature type="transmembrane region" description="Helical" evidence="5">
    <location>
        <begin position="73"/>
        <end position="90"/>
    </location>
</feature>
<evidence type="ECO:0000256" key="3">
    <source>
        <dbReference type="ARBA" id="ARBA00022989"/>
    </source>
</evidence>
<feature type="transmembrane region" description="Helical" evidence="5">
    <location>
        <begin position="38"/>
        <end position="58"/>
    </location>
</feature>
<dbReference type="EMBL" id="JBHSSC010000036">
    <property type="protein sequence ID" value="MFC6181299.1"/>
    <property type="molecule type" value="Genomic_DNA"/>
</dbReference>
<dbReference type="InterPro" id="IPR007300">
    <property type="entry name" value="CidB/LrgB"/>
</dbReference>
<keyword evidence="2 5" id="KW-0812">Transmembrane</keyword>
<evidence type="ECO:0000256" key="1">
    <source>
        <dbReference type="ARBA" id="ARBA00004141"/>
    </source>
</evidence>
<evidence type="ECO:0000313" key="6">
    <source>
        <dbReference type="EMBL" id="MFC6181299.1"/>
    </source>
</evidence>
<dbReference type="PANTHER" id="PTHR30249:SF0">
    <property type="entry name" value="PLASTIDAL GLYCOLATE_GLYCERATE TRANSLOCATOR 1, CHLOROPLASTIC"/>
    <property type="match status" value="1"/>
</dbReference>
<comment type="caution">
    <text evidence="6">The sequence shown here is derived from an EMBL/GenBank/DDBJ whole genome shotgun (WGS) entry which is preliminary data.</text>
</comment>
<reference evidence="7" key="1">
    <citation type="journal article" date="2019" name="Int. J. Syst. Evol. Microbiol.">
        <title>The Global Catalogue of Microorganisms (GCM) 10K type strain sequencing project: providing services to taxonomists for standard genome sequencing and annotation.</title>
        <authorList>
            <consortium name="The Broad Institute Genomics Platform"/>
            <consortium name="The Broad Institute Genome Sequencing Center for Infectious Disease"/>
            <person name="Wu L."/>
            <person name="Ma J."/>
        </authorList>
    </citation>
    <scope>NUCLEOTIDE SEQUENCE [LARGE SCALE GENOMIC DNA]</scope>
    <source>
        <strain evidence="7">CCM 8933</strain>
    </source>
</reference>
<feature type="transmembrane region" description="Helical" evidence="5">
    <location>
        <begin position="102"/>
        <end position="121"/>
    </location>
</feature>